<dbReference type="InterPro" id="IPR050445">
    <property type="entry name" value="Bact_polysacc_biosynth/exp"/>
</dbReference>
<comment type="caution">
    <text evidence="10">The sequence shown here is derived from an EMBL/GenBank/DDBJ whole genome shotgun (WGS) entry which is preliminary data.</text>
</comment>
<keyword evidence="3" id="KW-1003">Cell membrane</keyword>
<evidence type="ECO:0000256" key="7">
    <source>
        <dbReference type="SAM" id="Phobius"/>
    </source>
</evidence>
<dbReference type="PANTHER" id="PTHR32309">
    <property type="entry name" value="TYROSINE-PROTEIN KINASE"/>
    <property type="match status" value="1"/>
</dbReference>
<feature type="domain" description="Polysaccharide chain length determinant N-terminal" evidence="8">
    <location>
        <begin position="3"/>
        <end position="92"/>
    </location>
</feature>
<proteinExistence type="inferred from homology"/>
<gene>
    <name evidence="10" type="ORF">BABA_15167</name>
</gene>
<keyword evidence="5 7" id="KW-1133">Transmembrane helix</keyword>
<dbReference type="PANTHER" id="PTHR32309:SF13">
    <property type="entry name" value="FERRIC ENTEROBACTIN TRANSPORT PROTEIN FEPE"/>
    <property type="match status" value="1"/>
</dbReference>
<evidence type="ECO:0000256" key="5">
    <source>
        <dbReference type="ARBA" id="ARBA00022989"/>
    </source>
</evidence>
<evidence type="ECO:0000256" key="1">
    <source>
        <dbReference type="ARBA" id="ARBA00004651"/>
    </source>
</evidence>
<feature type="transmembrane region" description="Helical" evidence="7">
    <location>
        <begin position="176"/>
        <end position="197"/>
    </location>
</feature>
<reference evidence="10 11" key="1">
    <citation type="journal article" date="2012" name="Front. Microbiol.">
        <title>Redundancy and modularity in membrane-associated dissimilatory nitrate reduction in Bacillus.</title>
        <authorList>
            <person name="Heylen K."/>
            <person name="Keltjens J."/>
        </authorList>
    </citation>
    <scope>NUCLEOTIDE SEQUENCE [LARGE SCALE GENOMIC DNA]</scope>
    <source>
        <strain evidence="11">LMG 21833T</strain>
    </source>
</reference>
<dbReference type="PATRIC" id="fig|1117379.3.peg.3132"/>
<feature type="domain" description="Tyrosine-protein kinase G-rich" evidence="9">
    <location>
        <begin position="150"/>
        <end position="196"/>
    </location>
</feature>
<evidence type="ECO:0000259" key="8">
    <source>
        <dbReference type="Pfam" id="PF02706"/>
    </source>
</evidence>
<dbReference type="InterPro" id="IPR032807">
    <property type="entry name" value="GNVR"/>
</dbReference>
<dbReference type="Pfam" id="PF02706">
    <property type="entry name" value="Wzz"/>
    <property type="match status" value="1"/>
</dbReference>
<protein>
    <submittedName>
        <fullName evidence="10">Lipopolysaccharide biosynthesis protein</fullName>
    </submittedName>
</protein>
<dbReference type="OrthoDB" id="2360475at2"/>
<keyword evidence="4 7" id="KW-0812">Transmembrane</keyword>
<dbReference type="RefSeq" id="WP_007086029.1">
    <property type="nucleotide sequence ID" value="NZ_AJLS01000115.1"/>
</dbReference>
<evidence type="ECO:0000256" key="3">
    <source>
        <dbReference type="ARBA" id="ARBA00022475"/>
    </source>
</evidence>
<evidence type="ECO:0000256" key="6">
    <source>
        <dbReference type="ARBA" id="ARBA00023136"/>
    </source>
</evidence>
<evidence type="ECO:0000313" key="10">
    <source>
        <dbReference type="EMBL" id="EKN66461.1"/>
    </source>
</evidence>
<feature type="transmembrane region" description="Helical" evidence="7">
    <location>
        <begin position="18"/>
        <end position="40"/>
    </location>
</feature>
<organism evidence="10 11">
    <name type="scientific">Neobacillus bataviensis LMG 21833</name>
    <dbReference type="NCBI Taxonomy" id="1117379"/>
    <lineage>
        <taxon>Bacteria</taxon>
        <taxon>Bacillati</taxon>
        <taxon>Bacillota</taxon>
        <taxon>Bacilli</taxon>
        <taxon>Bacillales</taxon>
        <taxon>Bacillaceae</taxon>
        <taxon>Neobacillus</taxon>
    </lineage>
</organism>
<comment type="subcellular location">
    <subcellularLocation>
        <location evidence="1">Cell membrane</location>
        <topology evidence="1">Multi-pass membrane protein</topology>
    </subcellularLocation>
</comment>
<dbReference type="InterPro" id="IPR003856">
    <property type="entry name" value="LPS_length_determ_N"/>
</dbReference>
<dbReference type="AlphaFoldDB" id="K6DZY7"/>
<name>K6DZY7_9BACI</name>
<dbReference type="eggNOG" id="COG3944">
    <property type="taxonomic scope" value="Bacteria"/>
</dbReference>
<dbReference type="GO" id="GO:0005886">
    <property type="term" value="C:plasma membrane"/>
    <property type="evidence" value="ECO:0007669"/>
    <property type="project" value="UniProtKB-SubCell"/>
</dbReference>
<keyword evidence="6 7" id="KW-0472">Membrane</keyword>
<dbReference type="EMBL" id="AJLS01000115">
    <property type="protein sequence ID" value="EKN66461.1"/>
    <property type="molecule type" value="Genomic_DNA"/>
</dbReference>
<dbReference type="STRING" id="1117379.BABA_15167"/>
<evidence type="ECO:0000256" key="2">
    <source>
        <dbReference type="ARBA" id="ARBA00006683"/>
    </source>
</evidence>
<evidence type="ECO:0000313" key="11">
    <source>
        <dbReference type="Proteomes" id="UP000006316"/>
    </source>
</evidence>
<keyword evidence="11" id="KW-1185">Reference proteome</keyword>
<dbReference type="GO" id="GO:0004713">
    <property type="term" value="F:protein tyrosine kinase activity"/>
    <property type="evidence" value="ECO:0007669"/>
    <property type="project" value="TreeGrafter"/>
</dbReference>
<evidence type="ECO:0000259" key="9">
    <source>
        <dbReference type="Pfam" id="PF13807"/>
    </source>
</evidence>
<accession>K6DZY7</accession>
<dbReference type="Proteomes" id="UP000006316">
    <property type="component" value="Unassembled WGS sequence"/>
</dbReference>
<dbReference type="Pfam" id="PF13807">
    <property type="entry name" value="GNVR"/>
    <property type="match status" value="1"/>
</dbReference>
<evidence type="ECO:0000256" key="4">
    <source>
        <dbReference type="ARBA" id="ARBA00022692"/>
    </source>
</evidence>
<comment type="similarity">
    <text evidence="2">Belongs to the CpsC/CapA family.</text>
</comment>
<sequence length="251" mass="27405">MEETISLKELFETLKKRLLLIVSITLIAAIVSGVVSFFFLTPIYQASTQILVNQKKSDQSMYSPGDVQTNLQLISTYNAIITSPRILDIVAENPDINMTVAQLKSKITVGSEKDSQVVNLSVQDPNAKMAAKIANETAEVFKDEIPKIMNTNVENVSILAKADVSENPAPIKPRPLLNVAIAIVVGLMAGVGLAFLLEYFNNTIKNEQDVEKLLGLPILGVIATIEDQKLEDIKARRAARNTKVRGETLGS</sequence>